<dbReference type="Gene3D" id="3.30.240.20">
    <property type="entry name" value="bsu07140 like domains"/>
    <property type="match status" value="1"/>
</dbReference>
<evidence type="ECO:0000256" key="6">
    <source>
        <dbReference type="ARBA" id="ARBA00023136"/>
    </source>
</evidence>
<evidence type="ECO:0000256" key="7">
    <source>
        <dbReference type="SAM" id="Phobius"/>
    </source>
</evidence>
<feature type="transmembrane region" description="Helical" evidence="7">
    <location>
        <begin position="12"/>
        <end position="31"/>
    </location>
</feature>
<comment type="subcellular location">
    <subcellularLocation>
        <location evidence="1">Cell membrane</location>
        <topology evidence="1">Multi-pass membrane protein</topology>
    </subcellularLocation>
</comment>
<reference evidence="9 10" key="1">
    <citation type="submission" date="2023-08" db="EMBL/GenBank/DDBJ databases">
        <authorList>
            <person name="Kumar R."/>
        </authorList>
    </citation>
    <scope>NUCLEOTIDE SEQUENCE [LARGE SCALE GENOMIC DNA]</scope>
    <source>
        <strain evidence="9 10">LUR13</strain>
    </source>
</reference>
<dbReference type="RefSeq" id="WP_068408414.1">
    <property type="nucleotide sequence ID" value="NZ_DAMDIC010000010.1"/>
</dbReference>
<keyword evidence="10" id="KW-1185">Reference proteome</keyword>
<keyword evidence="4 7" id="KW-0812">Transmembrane</keyword>
<evidence type="ECO:0000256" key="2">
    <source>
        <dbReference type="ARBA" id="ARBA00006448"/>
    </source>
</evidence>
<comment type="similarity">
    <text evidence="2">Belongs to the UPF0702 family.</text>
</comment>
<gene>
    <name evidence="9" type="ORF">Q8P09_01955</name>
</gene>
<feature type="transmembrane region" description="Helical" evidence="7">
    <location>
        <begin position="69"/>
        <end position="89"/>
    </location>
</feature>
<organism evidence="9 10">
    <name type="scientific">Psychrobacter faecalis</name>
    <dbReference type="NCBI Taxonomy" id="180588"/>
    <lineage>
        <taxon>Bacteria</taxon>
        <taxon>Pseudomonadati</taxon>
        <taxon>Pseudomonadota</taxon>
        <taxon>Gammaproteobacteria</taxon>
        <taxon>Moraxellales</taxon>
        <taxon>Moraxellaceae</taxon>
        <taxon>Psychrobacter</taxon>
    </lineage>
</organism>
<dbReference type="InterPro" id="IPR023090">
    <property type="entry name" value="UPF0702_alpha/beta_dom_sf"/>
</dbReference>
<keyword evidence="3" id="KW-1003">Cell membrane</keyword>
<feature type="transmembrane region" description="Helical" evidence="7">
    <location>
        <begin position="43"/>
        <end position="63"/>
    </location>
</feature>
<keyword evidence="6 7" id="KW-0472">Membrane</keyword>
<sequence length="191" mass="21162">MQWEKWFAIEWPQVLGISLSALGLYLGLIAFTRLMGLRSFSKLSSYDFAMTVAIGSILASTILSDSPSLAQGLVAVAILFLIQGTISVIRRKSKPLKSLIDNQAIILMAHGEYFCDNLKEANLTKSDVQEVLRKNGLKAKSEVFAVIMETTGDMSVIKQDNTAPDWSLFDDIRDSHLLINANNKSDKPPRQ</sequence>
<dbReference type="Pfam" id="PF04239">
    <property type="entry name" value="DUF421"/>
    <property type="match status" value="1"/>
</dbReference>
<evidence type="ECO:0000256" key="3">
    <source>
        <dbReference type="ARBA" id="ARBA00022475"/>
    </source>
</evidence>
<evidence type="ECO:0000313" key="9">
    <source>
        <dbReference type="EMBL" id="MDP4543846.1"/>
    </source>
</evidence>
<evidence type="ECO:0000313" key="10">
    <source>
        <dbReference type="Proteomes" id="UP001228171"/>
    </source>
</evidence>
<dbReference type="PANTHER" id="PTHR34582:SF6">
    <property type="entry name" value="UPF0702 TRANSMEMBRANE PROTEIN YCAP"/>
    <property type="match status" value="1"/>
</dbReference>
<evidence type="ECO:0000256" key="1">
    <source>
        <dbReference type="ARBA" id="ARBA00004651"/>
    </source>
</evidence>
<protein>
    <submittedName>
        <fullName evidence="9">DUF421 domain-containing protein</fullName>
    </submittedName>
</protein>
<evidence type="ECO:0000259" key="8">
    <source>
        <dbReference type="Pfam" id="PF04239"/>
    </source>
</evidence>
<feature type="domain" description="YetF C-terminal" evidence="8">
    <location>
        <begin position="92"/>
        <end position="166"/>
    </location>
</feature>
<keyword evidence="5 7" id="KW-1133">Transmembrane helix</keyword>
<dbReference type="PANTHER" id="PTHR34582">
    <property type="entry name" value="UPF0702 TRANSMEMBRANE PROTEIN YCAP"/>
    <property type="match status" value="1"/>
</dbReference>
<dbReference type="EMBL" id="JAVAJI010000002">
    <property type="protein sequence ID" value="MDP4543846.1"/>
    <property type="molecule type" value="Genomic_DNA"/>
</dbReference>
<comment type="caution">
    <text evidence="9">The sequence shown here is derived from an EMBL/GenBank/DDBJ whole genome shotgun (WGS) entry which is preliminary data.</text>
</comment>
<dbReference type="InterPro" id="IPR007353">
    <property type="entry name" value="DUF421"/>
</dbReference>
<dbReference type="Proteomes" id="UP001228171">
    <property type="component" value="Unassembled WGS sequence"/>
</dbReference>
<proteinExistence type="inferred from homology"/>
<name>A0ABT9HDJ8_9GAMM</name>
<accession>A0ABT9HDJ8</accession>
<evidence type="ECO:0000256" key="4">
    <source>
        <dbReference type="ARBA" id="ARBA00022692"/>
    </source>
</evidence>
<evidence type="ECO:0000256" key="5">
    <source>
        <dbReference type="ARBA" id="ARBA00022989"/>
    </source>
</evidence>